<dbReference type="Proteomes" id="UP000198680">
    <property type="component" value="Unassembled WGS sequence"/>
</dbReference>
<reference evidence="5" key="1">
    <citation type="submission" date="2016-10" db="EMBL/GenBank/DDBJ databases">
        <authorList>
            <person name="Varghese N."/>
            <person name="Submissions S."/>
        </authorList>
    </citation>
    <scope>NUCLEOTIDE SEQUENCE [LARGE SCALE GENOMIC DNA]</scope>
    <source>
        <strain evidence="5">DSM 45419</strain>
    </source>
</reference>
<dbReference type="GO" id="GO:0003677">
    <property type="term" value="F:DNA binding"/>
    <property type="evidence" value="ECO:0007669"/>
    <property type="project" value="InterPro"/>
</dbReference>
<gene>
    <name evidence="4" type="ORF">SAMN05660642_01339</name>
</gene>
<dbReference type="CDD" id="cd00338">
    <property type="entry name" value="Ser_Recombinase"/>
    <property type="match status" value="1"/>
</dbReference>
<evidence type="ECO:0000259" key="2">
    <source>
        <dbReference type="PROSITE" id="PS51736"/>
    </source>
</evidence>
<dbReference type="AlphaFoldDB" id="A0A1G9PRY4"/>
<name>A0A1G9PRY4_9ACTN</name>
<dbReference type="PANTHER" id="PTHR30461:SF23">
    <property type="entry name" value="DNA RECOMBINASE-RELATED"/>
    <property type="match status" value="1"/>
</dbReference>
<protein>
    <submittedName>
        <fullName evidence="4">Site-specific DNA recombinase</fullName>
    </submittedName>
</protein>
<dbReference type="STRING" id="1137991.SAMN05660642_01339"/>
<dbReference type="GO" id="GO:0000150">
    <property type="term" value="F:DNA strand exchange activity"/>
    <property type="evidence" value="ECO:0007669"/>
    <property type="project" value="InterPro"/>
</dbReference>
<organism evidence="4 5">
    <name type="scientific">Geodermatophilus siccatus</name>
    <dbReference type="NCBI Taxonomy" id="1137991"/>
    <lineage>
        <taxon>Bacteria</taxon>
        <taxon>Bacillati</taxon>
        <taxon>Actinomycetota</taxon>
        <taxon>Actinomycetes</taxon>
        <taxon>Geodermatophilales</taxon>
        <taxon>Geodermatophilaceae</taxon>
        <taxon>Geodermatophilus</taxon>
    </lineage>
</organism>
<evidence type="ECO:0000259" key="3">
    <source>
        <dbReference type="PROSITE" id="PS51737"/>
    </source>
</evidence>
<dbReference type="InterPro" id="IPR036162">
    <property type="entry name" value="Resolvase-like_N_sf"/>
</dbReference>
<evidence type="ECO:0000256" key="1">
    <source>
        <dbReference type="SAM" id="MobiDB-lite"/>
    </source>
</evidence>
<evidence type="ECO:0000313" key="4">
    <source>
        <dbReference type="EMBL" id="SDM01572.1"/>
    </source>
</evidence>
<dbReference type="InterPro" id="IPR038109">
    <property type="entry name" value="DNA_bind_recomb_sf"/>
</dbReference>
<dbReference type="Pfam" id="PF00239">
    <property type="entry name" value="Resolvase"/>
    <property type="match status" value="1"/>
</dbReference>
<dbReference type="PROSITE" id="PS51737">
    <property type="entry name" value="RECOMBINASE_DNA_BIND"/>
    <property type="match status" value="1"/>
</dbReference>
<dbReference type="PANTHER" id="PTHR30461">
    <property type="entry name" value="DNA-INVERTASE FROM LAMBDOID PROPHAGE"/>
    <property type="match status" value="1"/>
</dbReference>
<dbReference type="SMART" id="SM00857">
    <property type="entry name" value="Resolvase"/>
    <property type="match status" value="1"/>
</dbReference>
<dbReference type="InterPro" id="IPR011109">
    <property type="entry name" value="DNA_bind_recombinase_dom"/>
</dbReference>
<dbReference type="InterPro" id="IPR050639">
    <property type="entry name" value="SSR_resolvase"/>
</dbReference>
<dbReference type="EMBL" id="FNHE01000003">
    <property type="protein sequence ID" value="SDM01572.1"/>
    <property type="molecule type" value="Genomic_DNA"/>
</dbReference>
<dbReference type="Gene3D" id="3.40.50.1390">
    <property type="entry name" value="Resolvase, N-terminal catalytic domain"/>
    <property type="match status" value="1"/>
</dbReference>
<proteinExistence type="predicted"/>
<dbReference type="Pfam" id="PF07508">
    <property type="entry name" value="Recombinase"/>
    <property type="match status" value="1"/>
</dbReference>
<feature type="domain" description="Resolvase/invertase-type recombinase catalytic" evidence="2">
    <location>
        <begin position="5"/>
        <end position="151"/>
    </location>
</feature>
<dbReference type="InterPro" id="IPR006119">
    <property type="entry name" value="Resolv_N"/>
</dbReference>
<keyword evidence="5" id="KW-1185">Reference proteome</keyword>
<evidence type="ECO:0000313" key="5">
    <source>
        <dbReference type="Proteomes" id="UP000198680"/>
    </source>
</evidence>
<dbReference type="PROSITE" id="PS51736">
    <property type="entry name" value="RECOMBINASES_3"/>
    <property type="match status" value="1"/>
</dbReference>
<dbReference type="SUPFAM" id="SSF53041">
    <property type="entry name" value="Resolvase-like"/>
    <property type="match status" value="1"/>
</dbReference>
<accession>A0A1G9PRY4</accession>
<feature type="region of interest" description="Disordered" evidence="1">
    <location>
        <begin position="136"/>
        <end position="164"/>
    </location>
</feature>
<feature type="domain" description="Recombinase" evidence="3">
    <location>
        <begin position="160"/>
        <end position="263"/>
    </location>
</feature>
<dbReference type="Gene3D" id="3.90.1750.20">
    <property type="entry name" value="Putative Large Serine Recombinase, Chain B, Domain 2"/>
    <property type="match status" value="1"/>
</dbReference>
<sequence length="457" mass="49845">MTHVRVGVYLRQSLDRDGSGLAVARQREDCLKLCADRGWDSVEYVDNDTSASSGRLRPAYARMLADVEAGHLDGVVAWDLDRLHRRPVELEHFIDLADRHRLALATVGGDADLSTDNGRLFARIKGAVARGEIERKSARQKRANRQRADLGMPPPGGRRAVGYEPGGRVLREREAALIRDGYRDVLAGSSLRAVAARWNAAGFTTAVGGAWRPDGVRYVLRNPRNAALVVHCGEEVRHGAWPPIVPEATYRAAVALLDDPTRRTTPDTSRRYLLSGLARCHCGAAVLTGRTQHGQRTYRCSRSRGHLSRGAQPIDDLVIAVVVERLSRRDAADLFAAPHSSSNATALREDAAALRARLDELADLFADGKITAAQLTRGTERAQQSLEAVQARLADAGRVSVLGELLAAGDVRAVWDGLDLDRRRAVVDALLIVSLLPPGRGARHLDPATVQIHWRTP</sequence>